<dbReference type="Gene3D" id="1.50.10.130">
    <property type="entry name" value="Terpene synthase, N-terminal domain"/>
    <property type="match status" value="1"/>
</dbReference>
<comment type="caution">
    <text evidence="6">The sequence shown here is derived from an EMBL/GenBank/DDBJ whole genome shotgun (WGS) entry which is preliminary data.</text>
</comment>
<dbReference type="InterPro" id="IPR036965">
    <property type="entry name" value="Terpene_synth_N_sf"/>
</dbReference>
<feature type="domain" description="Terpene synthase metal-binding" evidence="5">
    <location>
        <begin position="295"/>
        <end position="534"/>
    </location>
</feature>
<evidence type="ECO:0000256" key="1">
    <source>
        <dbReference type="ARBA" id="ARBA00001946"/>
    </source>
</evidence>
<evidence type="ECO:0000259" key="4">
    <source>
        <dbReference type="Pfam" id="PF01397"/>
    </source>
</evidence>
<dbReference type="InterPro" id="IPR008930">
    <property type="entry name" value="Terpenoid_cyclase/PrenylTrfase"/>
</dbReference>
<proteinExistence type="predicted"/>
<protein>
    <submittedName>
        <fullName evidence="6">Uncharacterized protein</fullName>
    </submittedName>
</protein>
<dbReference type="Pfam" id="PF03936">
    <property type="entry name" value="Terpene_synth_C"/>
    <property type="match status" value="1"/>
</dbReference>
<dbReference type="GO" id="GO:0016102">
    <property type="term" value="P:diterpenoid biosynthetic process"/>
    <property type="evidence" value="ECO:0007669"/>
    <property type="project" value="InterPro"/>
</dbReference>
<evidence type="ECO:0000259" key="5">
    <source>
        <dbReference type="Pfam" id="PF03936"/>
    </source>
</evidence>
<dbReference type="InterPro" id="IPR008949">
    <property type="entry name" value="Isoprenoid_synthase_dom_sf"/>
</dbReference>
<sequence length="598" mass="69422">MALQLYPPIFLQTSIELRKPKPNIQQIIETKRRQNRLICCGSGTKTKVSQNDSPLPIYNPTIWSHDYIQSLDDTFPNNFKDKVLKLEKKVRALNVDVENDSFRMLELLEHIDDIERLGLSHRFQHDITRALAIITSNVRLEEKEDDLHEASLRFRILRQHGYNVSEDFLKRFKDIHGGFIERLETDVKGLISLYEASHIAFIEESDLHKAKLFAMKHLLKLKHGENDAQVHEHIHHTLEVPLYHRVHRLQARSYIDTYKKRQDANLLFLELATLDFNMTQAAFKTELKEVSMWWKNIGLTYKLDFARDRLMECFFWAVGMVFEPQNHSCRVWITKAFSLITVIDDIYDIYGSVDELEIFIDAVKRWDTDKVEHMPTYLKVGFEALHNTVTEMGSNTSIGQGEDITAILVKVWGELLEAFLVEAKWTRDKYIPTLQAYLDNAWRSVSGVVLLTHGYFSISQEMKIDVADSLEKYHDLMKWSSVIFRLYNDLATSSNEIERGETANAISCYMHEKGVTEEVAREYITTLIDEAWRKLVKVHVACSQEFPNPFVDMAINLARTSHCTYQYGDGHGAPDARAKDRVLSVIIEPIIIAEKEQK</sequence>
<dbReference type="Gene3D" id="1.10.600.10">
    <property type="entry name" value="Farnesyl Diphosphate Synthase"/>
    <property type="match status" value="1"/>
</dbReference>
<dbReference type="InterPro" id="IPR044814">
    <property type="entry name" value="Terpene_cyclase_plant_C1"/>
</dbReference>
<evidence type="ECO:0000313" key="6">
    <source>
        <dbReference type="EMBL" id="KAK9065167.1"/>
    </source>
</evidence>
<dbReference type="AlphaFoldDB" id="A0AAP0D2W3"/>
<dbReference type="GO" id="GO:0010333">
    <property type="term" value="F:terpene synthase activity"/>
    <property type="evidence" value="ECO:0007669"/>
    <property type="project" value="InterPro"/>
</dbReference>
<dbReference type="InterPro" id="IPR001906">
    <property type="entry name" value="Terpene_synth_N"/>
</dbReference>
<dbReference type="SFLD" id="SFLDS00005">
    <property type="entry name" value="Isoprenoid_Synthase_Type_I"/>
    <property type="match status" value="1"/>
</dbReference>
<keyword evidence="7" id="KW-1185">Reference proteome</keyword>
<dbReference type="SUPFAM" id="SSF48239">
    <property type="entry name" value="Terpenoid cyclases/Protein prenyltransferases"/>
    <property type="match status" value="1"/>
</dbReference>
<dbReference type="InterPro" id="IPR050148">
    <property type="entry name" value="Terpene_synthase-like"/>
</dbReference>
<dbReference type="CDD" id="cd00684">
    <property type="entry name" value="Terpene_cyclase_plant_C1"/>
    <property type="match status" value="1"/>
</dbReference>
<dbReference type="InterPro" id="IPR005630">
    <property type="entry name" value="Terpene_synthase_metal-bd"/>
</dbReference>
<dbReference type="PANTHER" id="PTHR31225:SF252">
    <property type="entry name" value="TERPENE SYNTHASE 12-RELATED"/>
    <property type="match status" value="1"/>
</dbReference>
<keyword evidence="2" id="KW-0479">Metal-binding</keyword>
<reference evidence="6 7" key="1">
    <citation type="submission" date="2024-04" db="EMBL/GenBank/DDBJ databases">
        <title>The reference genome of an endangered Asteraceae, Deinandra increscens subsp. villosa, native to the Central Coast of California.</title>
        <authorList>
            <person name="Guilliams M."/>
            <person name="Hasenstab-Lehman K."/>
            <person name="Meyer R."/>
            <person name="Mcevoy S."/>
        </authorList>
    </citation>
    <scope>NUCLEOTIDE SEQUENCE [LARGE SCALE GENOMIC DNA]</scope>
    <source>
        <tissue evidence="6">Leaf</tissue>
    </source>
</reference>
<dbReference type="PANTHER" id="PTHR31225">
    <property type="entry name" value="OS04G0344100 PROTEIN-RELATED"/>
    <property type="match status" value="1"/>
</dbReference>
<dbReference type="EMBL" id="JBCNJP010000017">
    <property type="protein sequence ID" value="KAK9065167.1"/>
    <property type="molecule type" value="Genomic_DNA"/>
</dbReference>
<keyword evidence="3" id="KW-0460">Magnesium</keyword>
<evidence type="ECO:0000256" key="3">
    <source>
        <dbReference type="ARBA" id="ARBA00022842"/>
    </source>
</evidence>
<dbReference type="FunFam" id="1.10.600.10:FF:000007">
    <property type="entry name" value="Isoprene synthase, chloroplastic"/>
    <property type="match status" value="1"/>
</dbReference>
<evidence type="ECO:0000313" key="7">
    <source>
        <dbReference type="Proteomes" id="UP001408789"/>
    </source>
</evidence>
<feature type="domain" description="Terpene synthase N-terminal" evidence="4">
    <location>
        <begin position="63"/>
        <end position="238"/>
    </location>
</feature>
<comment type="cofactor">
    <cofactor evidence="1">
        <name>Mg(2+)</name>
        <dbReference type="ChEBI" id="CHEBI:18420"/>
    </cofactor>
</comment>
<accession>A0AAP0D2W3</accession>
<evidence type="ECO:0000256" key="2">
    <source>
        <dbReference type="ARBA" id="ARBA00022723"/>
    </source>
</evidence>
<dbReference type="Proteomes" id="UP001408789">
    <property type="component" value="Unassembled WGS sequence"/>
</dbReference>
<dbReference type="InterPro" id="IPR034741">
    <property type="entry name" value="Terpene_cyclase-like_1_C"/>
</dbReference>
<gene>
    <name evidence="6" type="ORF">SSX86_016550</name>
</gene>
<organism evidence="6 7">
    <name type="scientific">Deinandra increscens subsp. villosa</name>
    <dbReference type="NCBI Taxonomy" id="3103831"/>
    <lineage>
        <taxon>Eukaryota</taxon>
        <taxon>Viridiplantae</taxon>
        <taxon>Streptophyta</taxon>
        <taxon>Embryophyta</taxon>
        <taxon>Tracheophyta</taxon>
        <taxon>Spermatophyta</taxon>
        <taxon>Magnoliopsida</taxon>
        <taxon>eudicotyledons</taxon>
        <taxon>Gunneridae</taxon>
        <taxon>Pentapetalae</taxon>
        <taxon>asterids</taxon>
        <taxon>campanulids</taxon>
        <taxon>Asterales</taxon>
        <taxon>Asteraceae</taxon>
        <taxon>Asteroideae</taxon>
        <taxon>Heliantheae alliance</taxon>
        <taxon>Madieae</taxon>
        <taxon>Madiinae</taxon>
        <taxon>Deinandra</taxon>
    </lineage>
</organism>
<dbReference type="SFLD" id="SFLDG01019">
    <property type="entry name" value="Terpene_Cyclase_Like_1_C_Termi"/>
    <property type="match status" value="1"/>
</dbReference>
<dbReference type="GO" id="GO:0000287">
    <property type="term" value="F:magnesium ion binding"/>
    <property type="evidence" value="ECO:0007669"/>
    <property type="project" value="InterPro"/>
</dbReference>
<dbReference type="SUPFAM" id="SSF48576">
    <property type="entry name" value="Terpenoid synthases"/>
    <property type="match status" value="1"/>
</dbReference>
<dbReference type="GO" id="GO:0046246">
    <property type="term" value="P:terpene biosynthetic process"/>
    <property type="evidence" value="ECO:0007669"/>
    <property type="project" value="UniProtKB-ARBA"/>
</dbReference>
<dbReference type="Pfam" id="PF01397">
    <property type="entry name" value="Terpene_synth"/>
    <property type="match status" value="1"/>
</dbReference>
<name>A0AAP0D2W3_9ASTR</name>